<organism evidence="7 8">
    <name type="scientific">Pedobacter suwonensis</name>
    <dbReference type="NCBI Taxonomy" id="332999"/>
    <lineage>
        <taxon>Bacteria</taxon>
        <taxon>Pseudomonadati</taxon>
        <taxon>Bacteroidota</taxon>
        <taxon>Sphingobacteriia</taxon>
        <taxon>Sphingobacteriales</taxon>
        <taxon>Sphingobacteriaceae</taxon>
        <taxon>Pedobacter</taxon>
    </lineage>
</organism>
<keyword evidence="4 7" id="KW-0808">Transferase</keyword>
<dbReference type="STRING" id="332999.SAMN04488511_10335"/>
<sequence>MWPIKVPEHIKQFIDKRFTSEELGAKARASYKTISNGVPEVSVVMPAFNEQDNIIPTLASLAANKTKRVVEIIVVNNNSTDHTEALVKSTGVPCILESRQGITFARNAGLAVARGKYILNADADTIYPADWIEQMTVPLENPGIALTYGRFAFLPIAETGRATYFFYEHLARLSRWMNKVFKEEAVNVYGFNSGFRREQGIAVDGFNHPPGTNEDGWLALKLRNKGFGKLHLVTAISALTWTTDRRIQLDGGLIKGSVKRIKRVLGG</sequence>
<comment type="subcellular location">
    <subcellularLocation>
        <location evidence="1">Cell membrane</location>
    </subcellularLocation>
</comment>
<dbReference type="CDD" id="cd00761">
    <property type="entry name" value="Glyco_tranf_GTA_type"/>
    <property type="match status" value="1"/>
</dbReference>
<feature type="domain" description="Glycosyltransferase 2-like" evidence="6">
    <location>
        <begin position="42"/>
        <end position="197"/>
    </location>
</feature>
<dbReference type="InterPro" id="IPR001173">
    <property type="entry name" value="Glyco_trans_2-like"/>
</dbReference>
<dbReference type="InterPro" id="IPR029044">
    <property type="entry name" value="Nucleotide-diphossugar_trans"/>
</dbReference>
<proteinExistence type="predicted"/>
<dbReference type="PANTHER" id="PTHR43646">
    <property type="entry name" value="GLYCOSYLTRANSFERASE"/>
    <property type="match status" value="1"/>
</dbReference>
<dbReference type="Pfam" id="PF00535">
    <property type="entry name" value="Glycos_transf_2"/>
    <property type="match status" value="1"/>
</dbReference>
<evidence type="ECO:0000313" key="7">
    <source>
        <dbReference type="EMBL" id="SFA42300.1"/>
    </source>
</evidence>
<reference evidence="8" key="1">
    <citation type="submission" date="2016-10" db="EMBL/GenBank/DDBJ databases">
        <authorList>
            <person name="Varghese N."/>
            <person name="Submissions S."/>
        </authorList>
    </citation>
    <scope>NUCLEOTIDE SEQUENCE [LARGE SCALE GENOMIC DNA]</scope>
    <source>
        <strain evidence="8">DSM 18130</strain>
    </source>
</reference>
<evidence type="ECO:0000259" key="6">
    <source>
        <dbReference type="Pfam" id="PF00535"/>
    </source>
</evidence>
<dbReference type="GO" id="GO:0005886">
    <property type="term" value="C:plasma membrane"/>
    <property type="evidence" value="ECO:0007669"/>
    <property type="project" value="UniProtKB-SubCell"/>
</dbReference>
<dbReference type="GO" id="GO:0016757">
    <property type="term" value="F:glycosyltransferase activity"/>
    <property type="evidence" value="ECO:0007669"/>
    <property type="project" value="UniProtKB-KW"/>
</dbReference>
<dbReference type="EMBL" id="FOJM01000003">
    <property type="protein sequence ID" value="SFA42300.1"/>
    <property type="molecule type" value="Genomic_DNA"/>
</dbReference>
<dbReference type="PANTHER" id="PTHR43646:SF2">
    <property type="entry name" value="GLYCOSYLTRANSFERASE 2-LIKE DOMAIN-CONTAINING PROTEIN"/>
    <property type="match status" value="1"/>
</dbReference>
<accession>A0A1I0SS02</accession>
<evidence type="ECO:0000256" key="5">
    <source>
        <dbReference type="ARBA" id="ARBA00023136"/>
    </source>
</evidence>
<evidence type="ECO:0000313" key="8">
    <source>
        <dbReference type="Proteomes" id="UP000198836"/>
    </source>
</evidence>
<evidence type="ECO:0000256" key="4">
    <source>
        <dbReference type="ARBA" id="ARBA00022679"/>
    </source>
</evidence>
<gene>
    <name evidence="7" type="ORF">SAMN04488511_10335</name>
</gene>
<evidence type="ECO:0000256" key="2">
    <source>
        <dbReference type="ARBA" id="ARBA00022475"/>
    </source>
</evidence>
<keyword evidence="3" id="KW-0328">Glycosyltransferase</keyword>
<keyword evidence="2" id="KW-1003">Cell membrane</keyword>
<protein>
    <submittedName>
        <fullName evidence="7">Glycosyl transferase family 2</fullName>
    </submittedName>
</protein>
<name>A0A1I0SS02_9SPHI</name>
<keyword evidence="8" id="KW-1185">Reference proteome</keyword>
<dbReference type="Proteomes" id="UP000198836">
    <property type="component" value="Unassembled WGS sequence"/>
</dbReference>
<dbReference type="RefSeq" id="WP_090980796.1">
    <property type="nucleotide sequence ID" value="NZ_FOJM01000003.1"/>
</dbReference>
<dbReference type="AlphaFoldDB" id="A0A1I0SS02"/>
<evidence type="ECO:0000256" key="3">
    <source>
        <dbReference type="ARBA" id="ARBA00022676"/>
    </source>
</evidence>
<keyword evidence="5" id="KW-0472">Membrane</keyword>
<evidence type="ECO:0000256" key="1">
    <source>
        <dbReference type="ARBA" id="ARBA00004236"/>
    </source>
</evidence>
<dbReference type="SUPFAM" id="SSF53448">
    <property type="entry name" value="Nucleotide-diphospho-sugar transferases"/>
    <property type="match status" value="1"/>
</dbReference>
<dbReference type="Gene3D" id="3.90.550.10">
    <property type="entry name" value="Spore Coat Polysaccharide Biosynthesis Protein SpsA, Chain A"/>
    <property type="match status" value="1"/>
</dbReference>
<dbReference type="OrthoDB" id="1016922at2"/>